<dbReference type="Gene3D" id="3.80.10.10">
    <property type="entry name" value="Ribonuclease Inhibitor"/>
    <property type="match status" value="2"/>
</dbReference>
<dbReference type="InterPro" id="IPR032675">
    <property type="entry name" value="LRR_dom_sf"/>
</dbReference>
<gene>
    <name evidence="1" type="ORF">PODLI_1B000465</name>
</gene>
<evidence type="ECO:0000313" key="2">
    <source>
        <dbReference type="Proteomes" id="UP001178461"/>
    </source>
</evidence>
<keyword evidence="2" id="KW-1185">Reference proteome</keyword>
<dbReference type="PANTHER" id="PTHR13318">
    <property type="entry name" value="PARTNER OF PAIRED, ISOFORM B-RELATED"/>
    <property type="match status" value="1"/>
</dbReference>
<accession>A0AA35JXW6</accession>
<proteinExistence type="predicted"/>
<dbReference type="InterPro" id="IPR006553">
    <property type="entry name" value="Leu-rich_rpt_Cys-con_subtyp"/>
</dbReference>
<dbReference type="EMBL" id="OX395127">
    <property type="protein sequence ID" value="CAI5768050.1"/>
    <property type="molecule type" value="Genomic_DNA"/>
</dbReference>
<evidence type="ECO:0000313" key="1">
    <source>
        <dbReference type="EMBL" id="CAI5768050.1"/>
    </source>
</evidence>
<dbReference type="SMART" id="SM00367">
    <property type="entry name" value="LRR_CC"/>
    <property type="match status" value="2"/>
</dbReference>
<evidence type="ECO:0008006" key="3">
    <source>
        <dbReference type="Google" id="ProtNLM"/>
    </source>
</evidence>
<dbReference type="SUPFAM" id="SSF52047">
    <property type="entry name" value="RNI-like"/>
    <property type="match status" value="2"/>
</dbReference>
<dbReference type="GO" id="GO:0019005">
    <property type="term" value="C:SCF ubiquitin ligase complex"/>
    <property type="evidence" value="ECO:0007669"/>
    <property type="project" value="TreeGrafter"/>
</dbReference>
<dbReference type="GO" id="GO:0031146">
    <property type="term" value="P:SCF-dependent proteasomal ubiquitin-dependent protein catabolic process"/>
    <property type="evidence" value="ECO:0007669"/>
    <property type="project" value="TreeGrafter"/>
</dbReference>
<protein>
    <recommendedName>
        <fullName evidence="3">F-box domain-containing protein</fullName>
    </recommendedName>
</protein>
<sequence length="585" mass="65142">MRGRGLPRPNLEEAPPPPRVLVWFLLATCVFAPVFSTARPQSSSMPKRRTVRSLEWLCLENVAKNIQRIWAKACAENHQDGHRVRSVAEPYICLPDSLVQKLFKLMEEGNHLNRPVLRFLLVPQLTVLSLNTCPRLVIKAIADIIAVRCKNLSSLDIRGCCRIPADSLVDLVKALPSLIQLNLSDTQCNARVLAAVGSHCRQLLELDVVDCSRLSPECLLHLAYDPATGLLRSPALKVLRARYLMGRPLLQCMVQHLVFLLLALRSLTVLDHPFVLEAVCAIYRRQFDDIPVAPEFPSLEELARRRMSAHSGHGLTLTLTELDDVALSCLPAALAVCPHLADVTLILEGSPGFGQDFASWRHISCLTLDNDSQCDVADLLPMAAALGAQLHSLSLSGFLCEDASSFWTFLGHCLNLRKLVANLPPPAVCAPDDDDDEEEEMVEDLEENFSPAPHQFPHLRHIFLMYPDSEGPLPSQHKAVFRACLVSLLRHSPQLESLLLACLPFSLDSVFEQVLEPPATALTRLQKLSLMETRVSGSTIHLLLSSENQLSFLDVPACSRIFRADYDDFLRRVRSEGLDMEISWE</sequence>
<dbReference type="Proteomes" id="UP001178461">
    <property type="component" value="Chromosome 2"/>
</dbReference>
<organism evidence="1 2">
    <name type="scientific">Podarcis lilfordi</name>
    <name type="common">Lilford's wall lizard</name>
    <dbReference type="NCBI Taxonomy" id="74358"/>
    <lineage>
        <taxon>Eukaryota</taxon>
        <taxon>Metazoa</taxon>
        <taxon>Chordata</taxon>
        <taxon>Craniata</taxon>
        <taxon>Vertebrata</taxon>
        <taxon>Euteleostomi</taxon>
        <taxon>Lepidosauria</taxon>
        <taxon>Squamata</taxon>
        <taxon>Bifurcata</taxon>
        <taxon>Unidentata</taxon>
        <taxon>Episquamata</taxon>
        <taxon>Laterata</taxon>
        <taxon>Lacertibaenia</taxon>
        <taxon>Lacertidae</taxon>
        <taxon>Podarcis</taxon>
    </lineage>
</organism>
<reference evidence="1" key="1">
    <citation type="submission" date="2022-12" db="EMBL/GenBank/DDBJ databases">
        <authorList>
            <person name="Alioto T."/>
            <person name="Alioto T."/>
            <person name="Gomez Garrido J."/>
        </authorList>
    </citation>
    <scope>NUCLEOTIDE SEQUENCE</scope>
</reference>
<dbReference type="AlphaFoldDB" id="A0AA35JXW6"/>
<name>A0AA35JXW6_9SAUR</name>